<comment type="similarity">
    <text evidence="2 8">Belongs to the glycosyltransferase 92 family.</text>
</comment>
<evidence type="ECO:0000256" key="8">
    <source>
        <dbReference type="RuleBase" id="RU366017"/>
    </source>
</evidence>
<keyword evidence="3 8" id="KW-0328">Glycosyltransferase</keyword>
<evidence type="ECO:0000313" key="10">
    <source>
        <dbReference type="EMBL" id="EFN56194.1"/>
    </source>
</evidence>
<feature type="compositionally biased region" description="Basic and acidic residues" evidence="9">
    <location>
        <begin position="62"/>
        <end position="75"/>
    </location>
</feature>
<dbReference type="KEGG" id="cvr:CHLNCDRAFT_57626"/>
<feature type="transmembrane region" description="Helical" evidence="8">
    <location>
        <begin position="21"/>
        <end position="45"/>
    </location>
</feature>
<evidence type="ECO:0000256" key="5">
    <source>
        <dbReference type="ARBA" id="ARBA00022692"/>
    </source>
</evidence>
<gene>
    <name evidence="10" type="ORF">CHLNCDRAFT_57626</name>
</gene>
<accession>E1ZDB6</accession>
<dbReference type="Pfam" id="PF01697">
    <property type="entry name" value="Glyco_transf_92"/>
    <property type="match status" value="1"/>
</dbReference>
<evidence type="ECO:0000256" key="2">
    <source>
        <dbReference type="ARBA" id="ARBA00007647"/>
    </source>
</evidence>
<dbReference type="InterPro" id="IPR008166">
    <property type="entry name" value="Glyco_transf_92"/>
</dbReference>
<feature type="region of interest" description="Disordered" evidence="9">
    <location>
        <begin position="99"/>
        <end position="122"/>
    </location>
</feature>
<evidence type="ECO:0000256" key="6">
    <source>
        <dbReference type="ARBA" id="ARBA00022989"/>
    </source>
</evidence>
<dbReference type="InParanoid" id="E1ZDB6"/>
<dbReference type="PANTHER" id="PTHR21461:SF69">
    <property type="entry name" value="GLYCOSYLTRANSFERASE FAMILY 92 PROTEIN"/>
    <property type="match status" value="1"/>
</dbReference>
<comment type="subcellular location">
    <subcellularLocation>
        <location evidence="1">Membrane</location>
        <topology evidence="1">Single-pass membrane protein</topology>
    </subcellularLocation>
</comment>
<feature type="compositionally biased region" description="Gly residues" evidence="9">
    <location>
        <begin position="218"/>
        <end position="233"/>
    </location>
</feature>
<dbReference type="GO" id="GO:0016020">
    <property type="term" value="C:membrane"/>
    <property type="evidence" value="ECO:0007669"/>
    <property type="project" value="UniProtKB-SubCell"/>
</dbReference>
<keyword evidence="11" id="KW-1185">Reference proteome</keyword>
<dbReference type="Proteomes" id="UP000008141">
    <property type="component" value="Unassembled WGS sequence"/>
</dbReference>
<protein>
    <recommendedName>
        <fullName evidence="8">Glycosyltransferase family 92 protein</fullName>
        <ecNumber evidence="8">2.4.1.-</ecNumber>
    </recommendedName>
</protein>
<dbReference type="GO" id="GO:0005737">
    <property type="term" value="C:cytoplasm"/>
    <property type="evidence" value="ECO:0007669"/>
    <property type="project" value="TreeGrafter"/>
</dbReference>
<organism evidence="11">
    <name type="scientific">Chlorella variabilis</name>
    <name type="common">Green alga</name>
    <dbReference type="NCBI Taxonomy" id="554065"/>
    <lineage>
        <taxon>Eukaryota</taxon>
        <taxon>Viridiplantae</taxon>
        <taxon>Chlorophyta</taxon>
        <taxon>core chlorophytes</taxon>
        <taxon>Trebouxiophyceae</taxon>
        <taxon>Chlorellales</taxon>
        <taxon>Chlorellaceae</taxon>
        <taxon>Chlorella clade</taxon>
        <taxon>Chlorella</taxon>
    </lineage>
</organism>
<name>E1ZDB6_CHLVA</name>
<feature type="region of interest" description="Disordered" evidence="9">
    <location>
        <begin position="190"/>
        <end position="236"/>
    </location>
</feature>
<dbReference type="RefSeq" id="XP_005848296.1">
    <property type="nucleotide sequence ID" value="XM_005848234.1"/>
</dbReference>
<evidence type="ECO:0000256" key="7">
    <source>
        <dbReference type="ARBA" id="ARBA00023136"/>
    </source>
</evidence>
<sequence>MGLNGAGKVAAPPLNRSGSRNMMLIAVLLFMALMLGIYGIAAAGMHCSCPECTHRRPSRATLEARERDREERLDDPAAAAAAAAAAAEQQLERWHRPGAAAKSLQDGPLGAQQQRSEPPMEPVLDDLIAGGLVSYQYVTNASGDFRLKTPTEGRSYNWQVPIFTLCLERYGERHRWMGFIDADEFVVPTGPAADAGDDGSSWEDSSSGDGDADDGDGTSNGGDGGGEDGGSGPAGALPALLRQYEQHGGLVLYWQLFAFDGHIERPGGGVLASYTSCWPQNNGIHRHVKSFVQPAYTIKPHTAHSFIYRDGQGAVNTLGARVSGPIIRKGKISYKGAVLHHYISKSLADFEVKAQRRGGAGSVKTLAHFLKWHRQSTETCGRAVPLGRALHERYDLRRHVPDRCLGPLAGVAAAAEVEEDE</sequence>
<feature type="region of interest" description="Disordered" evidence="9">
    <location>
        <begin position="53"/>
        <end position="79"/>
    </location>
</feature>
<reference evidence="10 11" key="1">
    <citation type="journal article" date="2010" name="Plant Cell">
        <title>The Chlorella variabilis NC64A genome reveals adaptation to photosymbiosis, coevolution with viruses, and cryptic sex.</title>
        <authorList>
            <person name="Blanc G."/>
            <person name="Duncan G."/>
            <person name="Agarkova I."/>
            <person name="Borodovsky M."/>
            <person name="Gurnon J."/>
            <person name="Kuo A."/>
            <person name="Lindquist E."/>
            <person name="Lucas S."/>
            <person name="Pangilinan J."/>
            <person name="Polle J."/>
            <person name="Salamov A."/>
            <person name="Terry A."/>
            <person name="Yamada T."/>
            <person name="Dunigan D.D."/>
            <person name="Grigoriev I.V."/>
            <person name="Claverie J.M."/>
            <person name="Van Etten J.L."/>
        </authorList>
    </citation>
    <scope>NUCLEOTIDE SEQUENCE [LARGE SCALE GENOMIC DNA]</scope>
    <source>
        <strain evidence="10 11">NC64A</strain>
    </source>
</reference>
<dbReference type="EMBL" id="GL433842">
    <property type="protein sequence ID" value="EFN56194.1"/>
    <property type="molecule type" value="Genomic_DNA"/>
</dbReference>
<evidence type="ECO:0000256" key="3">
    <source>
        <dbReference type="ARBA" id="ARBA00022676"/>
    </source>
</evidence>
<dbReference type="OrthoDB" id="2526284at2759"/>
<dbReference type="EC" id="2.4.1.-" evidence="8"/>
<dbReference type="AlphaFoldDB" id="E1ZDB6"/>
<evidence type="ECO:0000256" key="9">
    <source>
        <dbReference type="SAM" id="MobiDB-lite"/>
    </source>
</evidence>
<keyword evidence="7 8" id="KW-0472">Membrane</keyword>
<evidence type="ECO:0000256" key="1">
    <source>
        <dbReference type="ARBA" id="ARBA00004167"/>
    </source>
</evidence>
<evidence type="ECO:0000313" key="11">
    <source>
        <dbReference type="Proteomes" id="UP000008141"/>
    </source>
</evidence>
<keyword evidence="6 8" id="KW-1133">Transmembrane helix</keyword>
<keyword evidence="5 8" id="KW-0812">Transmembrane</keyword>
<evidence type="ECO:0000256" key="4">
    <source>
        <dbReference type="ARBA" id="ARBA00022679"/>
    </source>
</evidence>
<keyword evidence="4 8" id="KW-0808">Transferase</keyword>
<dbReference type="PANTHER" id="PTHR21461">
    <property type="entry name" value="GLYCOSYLTRANSFERASE FAMILY 92 PROTEIN"/>
    <property type="match status" value="1"/>
</dbReference>
<dbReference type="GeneID" id="17355576"/>
<proteinExistence type="inferred from homology"/>
<dbReference type="GO" id="GO:0016757">
    <property type="term" value="F:glycosyltransferase activity"/>
    <property type="evidence" value="ECO:0007669"/>
    <property type="project" value="UniProtKB-UniRule"/>
</dbReference>